<feature type="compositionally biased region" description="Polar residues" evidence="2">
    <location>
        <begin position="191"/>
        <end position="201"/>
    </location>
</feature>
<evidence type="ECO:0000313" key="4">
    <source>
        <dbReference type="EMBL" id="KAK5966320.1"/>
    </source>
</evidence>
<dbReference type="GO" id="GO:0005096">
    <property type="term" value="F:GTPase activator activity"/>
    <property type="evidence" value="ECO:0007669"/>
    <property type="project" value="UniProtKB-KW"/>
</dbReference>
<evidence type="ECO:0000256" key="2">
    <source>
        <dbReference type="SAM" id="MobiDB-lite"/>
    </source>
</evidence>
<dbReference type="AlphaFoldDB" id="A0AAN8EXB6"/>
<dbReference type="Gene3D" id="2.30.29.230">
    <property type="match status" value="1"/>
</dbReference>
<dbReference type="EMBL" id="WIXE01023614">
    <property type="protein sequence ID" value="KAK5966320.1"/>
    <property type="molecule type" value="Genomic_DNA"/>
</dbReference>
<proteinExistence type="predicted"/>
<evidence type="ECO:0000256" key="1">
    <source>
        <dbReference type="ARBA" id="ARBA00022468"/>
    </source>
</evidence>
<evidence type="ECO:0000259" key="3">
    <source>
        <dbReference type="Pfam" id="PF12068"/>
    </source>
</evidence>
<name>A0AAN8EXB6_TRICO</name>
<dbReference type="CDD" id="cd15784">
    <property type="entry name" value="PH_RUTBC"/>
    <property type="match status" value="1"/>
</dbReference>
<feature type="non-terminal residue" evidence="4">
    <location>
        <position position="201"/>
    </location>
</feature>
<dbReference type="InterPro" id="IPR021935">
    <property type="entry name" value="SGSM1/2_RBD"/>
</dbReference>
<dbReference type="InterPro" id="IPR037745">
    <property type="entry name" value="SGSM1/2"/>
</dbReference>
<feature type="region of interest" description="Disordered" evidence="2">
    <location>
        <begin position="181"/>
        <end position="201"/>
    </location>
</feature>
<sequence>MYCSSQCDYAIILLANDNLLYGKNNVCVANGDQVPVKGYLSLHKSYEGELSLRWTPNQLMHASSQPSSASGKETEQQWLWKQALNVNMEDIIYIHLHQRDESSPSSLTLVNCDGVQCPPLQMSAESGLAPTHRLDPPLWSGPGKEKALPRLRKRTSAVGSGAMLDYVFRIVRIGGNDFLPTYKHDDEEDSPSPSAIESKSL</sequence>
<protein>
    <recommendedName>
        <fullName evidence="3">Small G protein signalling modulator 1/2 Rab-binding domain-containing protein</fullName>
    </recommendedName>
</protein>
<dbReference type="Pfam" id="PF12068">
    <property type="entry name" value="PH_RBD"/>
    <property type="match status" value="1"/>
</dbReference>
<gene>
    <name evidence="4" type="ORF">GCK32_014301</name>
</gene>
<keyword evidence="5" id="KW-1185">Reference proteome</keyword>
<keyword evidence="1" id="KW-0343">GTPase activation</keyword>
<dbReference type="Proteomes" id="UP001331761">
    <property type="component" value="Unassembled WGS sequence"/>
</dbReference>
<accession>A0AAN8EXB6</accession>
<feature type="domain" description="Small G protein signalling modulator 1/2 Rab-binding" evidence="3">
    <location>
        <begin position="19"/>
        <end position="149"/>
    </location>
</feature>
<evidence type="ECO:0000313" key="5">
    <source>
        <dbReference type="Proteomes" id="UP001331761"/>
    </source>
</evidence>
<comment type="caution">
    <text evidence="4">The sequence shown here is derived from an EMBL/GenBank/DDBJ whole genome shotgun (WGS) entry which is preliminary data.</text>
</comment>
<reference evidence="4 5" key="1">
    <citation type="submission" date="2019-10" db="EMBL/GenBank/DDBJ databases">
        <title>Assembly and Annotation for the nematode Trichostrongylus colubriformis.</title>
        <authorList>
            <person name="Martin J."/>
        </authorList>
    </citation>
    <scope>NUCLEOTIDE SEQUENCE [LARGE SCALE GENOMIC DNA]</scope>
    <source>
        <strain evidence="4">G859</strain>
        <tissue evidence="4">Whole worm</tissue>
    </source>
</reference>
<organism evidence="4 5">
    <name type="scientific">Trichostrongylus colubriformis</name>
    <name type="common">Black scour worm</name>
    <dbReference type="NCBI Taxonomy" id="6319"/>
    <lineage>
        <taxon>Eukaryota</taxon>
        <taxon>Metazoa</taxon>
        <taxon>Ecdysozoa</taxon>
        <taxon>Nematoda</taxon>
        <taxon>Chromadorea</taxon>
        <taxon>Rhabditida</taxon>
        <taxon>Rhabditina</taxon>
        <taxon>Rhabditomorpha</taxon>
        <taxon>Strongyloidea</taxon>
        <taxon>Trichostrongylidae</taxon>
        <taxon>Trichostrongylus</taxon>
    </lineage>
</organism>